<organism evidence="3 4">
    <name type="scientific">Microbacterium resistens</name>
    <dbReference type="NCBI Taxonomy" id="156977"/>
    <lineage>
        <taxon>Bacteria</taxon>
        <taxon>Bacillati</taxon>
        <taxon>Actinomycetota</taxon>
        <taxon>Actinomycetes</taxon>
        <taxon>Micrococcales</taxon>
        <taxon>Microbacteriaceae</taxon>
        <taxon>Microbacterium</taxon>
    </lineage>
</organism>
<keyword evidence="3" id="KW-0413">Isomerase</keyword>
<dbReference type="PANTHER" id="PTHR12110">
    <property type="entry name" value="HYDROXYPYRUVATE ISOMERASE"/>
    <property type="match status" value="1"/>
</dbReference>
<accession>A0ABU1SBW7</accession>
<name>A0ABU1SBW7_9MICO</name>
<dbReference type="GO" id="GO:0016853">
    <property type="term" value="F:isomerase activity"/>
    <property type="evidence" value="ECO:0007669"/>
    <property type="project" value="UniProtKB-KW"/>
</dbReference>
<gene>
    <name evidence="3" type="ORF">J2Y69_001705</name>
</gene>
<keyword evidence="4" id="KW-1185">Reference proteome</keyword>
<proteinExistence type="predicted"/>
<dbReference type="Proteomes" id="UP001259347">
    <property type="component" value="Unassembled WGS sequence"/>
</dbReference>
<protein>
    <submittedName>
        <fullName evidence="3">Sugar phosphate isomerase/epimerase</fullName>
    </submittedName>
</protein>
<comment type="caution">
    <text evidence="3">The sequence shown here is derived from an EMBL/GenBank/DDBJ whole genome shotgun (WGS) entry which is preliminary data.</text>
</comment>
<feature type="domain" description="Xylose isomerase-like TIM barrel" evidence="2">
    <location>
        <begin position="21"/>
        <end position="277"/>
    </location>
</feature>
<evidence type="ECO:0000256" key="1">
    <source>
        <dbReference type="ARBA" id="ARBA00023277"/>
    </source>
</evidence>
<keyword evidence="1" id="KW-0119">Carbohydrate metabolism</keyword>
<dbReference type="Pfam" id="PF01261">
    <property type="entry name" value="AP_endonuc_2"/>
    <property type="match status" value="1"/>
</dbReference>
<dbReference type="RefSeq" id="WP_310019573.1">
    <property type="nucleotide sequence ID" value="NZ_JAVDUM010000006.1"/>
</dbReference>
<dbReference type="InterPro" id="IPR013022">
    <property type="entry name" value="Xyl_isomerase-like_TIM-brl"/>
</dbReference>
<evidence type="ECO:0000313" key="4">
    <source>
        <dbReference type="Proteomes" id="UP001259347"/>
    </source>
</evidence>
<dbReference type="SUPFAM" id="SSF51658">
    <property type="entry name" value="Xylose isomerase-like"/>
    <property type="match status" value="1"/>
</dbReference>
<dbReference type="EMBL" id="JAVDUM010000006">
    <property type="protein sequence ID" value="MDR6867106.1"/>
    <property type="molecule type" value="Genomic_DNA"/>
</dbReference>
<evidence type="ECO:0000259" key="2">
    <source>
        <dbReference type="Pfam" id="PF01261"/>
    </source>
</evidence>
<evidence type="ECO:0000313" key="3">
    <source>
        <dbReference type="EMBL" id="MDR6867106.1"/>
    </source>
</evidence>
<dbReference type="InterPro" id="IPR050312">
    <property type="entry name" value="IolE/XylAMocC-like"/>
</dbReference>
<dbReference type="PANTHER" id="PTHR12110:SF41">
    <property type="entry name" value="INOSOSE DEHYDRATASE"/>
    <property type="match status" value="1"/>
</dbReference>
<dbReference type="InterPro" id="IPR036237">
    <property type="entry name" value="Xyl_isomerase-like_sf"/>
</dbReference>
<reference evidence="3 4" key="1">
    <citation type="submission" date="2023-07" db="EMBL/GenBank/DDBJ databases">
        <title>Sorghum-associated microbial communities from plants grown in Nebraska, USA.</title>
        <authorList>
            <person name="Schachtman D."/>
        </authorList>
    </citation>
    <scope>NUCLEOTIDE SEQUENCE [LARGE SCALE GENOMIC DNA]</scope>
    <source>
        <strain evidence="3 4">2980</strain>
    </source>
</reference>
<dbReference type="Gene3D" id="3.20.20.150">
    <property type="entry name" value="Divalent-metal-dependent TIM barrel enzymes"/>
    <property type="match status" value="1"/>
</dbReference>
<sequence length="285" mass="31251">MRFSVFTAATPDWTPAEAAERIAAQGWDGIEWRVTDQDPAEAPGFWAGNRATWPLTGLEDSLPEIARITREAGLEFSGIGGYAMSDQHEDVRRMLDATATLGARQVRVRVPFPESEDYRTVFARTRRDLEAAVEHATGRGVKVLVELHHRTISSSASAAFRLVDGLDPAHIGVIHDLGNLLIEGQEDTLSGLQILGEYLAHVHVKNALWARTGDVGADGDVLWEAQWATLREGIASVPDYFRALAAFGYDGWVTLEDFSTALPLEERLADDLAYLRSALAASRTP</sequence>